<reference evidence="1" key="1">
    <citation type="submission" date="2023-03" db="UniProtKB">
        <authorList>
            <consortium name="EnsemblPlants"/>
        </authorList>
    </citation>
    <scope>IDENTIFICATION</scope>
</reference>
<name>A0A9I9CJW0_CUCME</name>
<dbReference type="Gramene" id="MELO3C004680.2.1">
    <property type="protein sequence ID" value="MELO3C004680.2.1"/>
    <property type="gene ID" value="MELO3C004680.2"/>
</dbReference>
<dbReference type="AlphaFoldDB" id="A0A9I9CJW0"/>
<proteinExistence type="predicted"/>
<sequence length="64" mass="7151">MDELMVTTVGGSPQSGDVLKVKKQALKGLKRAYVMAVRERKMAMVKTLLLNSLLSMNWTRAKQV</sequence>
<organism evidence="1">
    <name type="scientific">Cucumis melo</name>
    <name type="common">Muskmelon</name>
    <dbReference type="NCBI Taxonomy" id="3656"/>
    <lineage>
        <taxon>Eukaryota</taxon>
        <taxon>Viridiplantae</taxon>
        <taxon>Streptophyta</taxon>
        <taxon>Embryophyta</taxon>
        <taxon>Tracheophyta</taxon>
        <taxon>Spermatophyta</taxon>
        <taxon>Magnoliopsida</taxon>
        <taxon>eudicotyledons</taxon>
        <taxon>Gunneridae</taxon>
        <taxon>Pentapetalae</taxon>
        <taxon>rosids</taxon>
        <taxon>fabids</taxon>
        <taxon>Cucurbitales</taxon>
        <taxon>Cucurbitaceae</taxon>
        <taxon>Benincaseae</taxon>
        <taxon>Cucumis</taxon>
    </lineage>
</organism>
<protein>
    <submittedName>
        <fullName evidence="1">Uncharacterized protein</fullName>
    </submittedName>
</protein>
<dbReference type="EnsemblPlants" id="MELO3C004680.2.1">
    <property type="protein sequence ID" value="MELO3C004680.2.1"/>
    <property type="gene ID" value="MELO3C004680.2"/>
</dbReference>
<accession>A0A9I9CJW0</accession>
<evidence type="ECO:0000313" key="1">
    <source>
        <dbReference type="EnsemblPlants" id="MELO3C004680.2.1"/>
    </source>
</evidence>